<evidence type="ECO:0000259" key="7">
    <source>
        <dbReference type="SMART" id="SM00848"/>
    </source>
</evidence>
<name>A0A5N4AL71_PHOPY</name>
<dbReference type="Proteomes" id="UP000327044">
    <property type="component" value="Unassembled WGS sequence"/>
</dbReference>
<keyword evidence="3" id="KW-0378">Hydrolase</keyword>
<dbReference type="InterPro" id="IPR013128">
    <property type="entry name" value="Peptidase_C1A"/>
</dbReference>
<keyword evidence="9" id="KW-1185">Reference proteome</keyword>
<dbReference type="Pfam" id="PF08246">
    <property type="entry name" value="Inhibitor_I29"/>
    <property type="match status" value="1"/>
</dbReference>
<dbReference type="OrthoDB" id="190265at2759"/>
<evidence type="ECO:0000256" key="5">
    <source>
        <dbReference type="SAM" id="SignalP"/>
    </source>
</evidence>
<feature type="signal peptide" evidence="5">
    <location>
        <begin position="1"/>
        <end position="18"/>
    </location>
</feature>
<feature type="domain" description="Cathepsin propeptide inhibitor" evidence="7">
    <location>
        <begin position="41"/>
        <end position="98"/>
    </location>
</feature>
<dbReference type="Pfam" id="PF00112">
    <property type="entry name" value="Peptidase_C1"/>
    <property type="match status" value="1"/>
</dbReference>
<reference evidence="8 9" key="1">
    <citation type="journal article" date="2018" name="Elife">
        <title>Firefly genomes illuminate parallel origins of bioluminescence in beetles.</title>
        <authorList>
            <person name="Fallon T.R."/>
            <person name="Lower S.E."/>
            <person name="Chang C.H."/>
            <person name="Bessho-Uehara M."/>
            <person name="Martin G.J."/>
            <person name="Bewick A.J."/>
            <person name="Behringer M."/>
            <person name="Debat H.J."/>
            <person name="Wong I."/>
            <person name="Day J.C."/>
            <person name="Suvorov A."/>
            <person name="Silva C.J."/>
            <person name="Stanger-Hall K.F."/>
            <person name="Hall D.W."/>
            <person name="Schmitz R.J."/>
            <person name="Nelson D.R."/>
            <person name="Lewis S.M."/>
            <person name="Shigenobu S."/>
            <person name="Bybee S.M."/>
            <person name="Larracuente A.M."/>
            <person name="Oba Y."/>
            <person name="Weng J.K."/>
        </authorList>
    </citation>
    <scope>NUCLEOTIDE SEQUENCE [LARGE SCALE GENOMIC DNA]</scope>
    <source>
        <strain evidence="8">1611_PpyrPB1</strain>
        <tissue evidence="8">Whole body</tissue>
    </source>
</reference>
<sequence length="341" mass="38135">MKLFSFACLLMTLGMCELQRTDPLSKIPKLLNPISLFTQQFGEFKSNFNKGYGSPEEERKRLEIFSNNHQKLLDFEKAGSAPFTMKINHLADLLLEEFNRYLNGFRPIDRSKTKGRGFVAGMNPTIPESLDWREKGAVTPARYQAQCASCYAFASVAAIESHYFLKSGSLQAISPQNIVDCSKVEPYDNSGCQHGAVDPSFDYVKDNGINSDEVYPYTEKEGECKFRTDESVTRVRDYVVLDEGDEKGLQEAVATKGPVVAGMDASAESFQFYGSGIYYEPKCGNSIDRLNHAVLIVGYTPDYWIIKNSYGVQWGENGYAKISRNVSNQCGIATYALYPVV</sequence>
<keyword evidence="5" id="KW-0732">Signal</keyword>
<dbReference type="AlphaFoldDB" id="A0A5N4AL71"/>
<evidence type="ECO:0008006" key="10">
    <source>
        <dbReference type="Google" id="ProtNLM"/>
    </source>
</evidence>
<evidence type="ECO:0000256" key="1">
    <source>
        <dbReference type="ARBA" id="ARBA00008455"/>
    </source>
</evidence>
<evidence type="ECO:0000256" key="3">
    <source>
        <dbReference type="ARBA" id="ARBA00022801"/>
    </source>
</evidence>
<dbReference type="InterPro" id="IPR000668">
    <property type="entry name" value="Peptidase_C1A_C"/>
</dbReference>
<keyword evidence="4" id="KW-0788">Thiol protease</keyword>
<comment type="caution">
    <text evidence="8">The sequence shown here is derived from an EMBL/GenBank/DDBJ whole genome shotgun (WGS) entry which is preliminary data.</text>
</comment>
<evidence type="ECO:0000259" key="6">
    <source>
        <dbReference type="SMART" id="SM00645"/>
    </source>
</evidence>
<dbReference type="InterPro" id="IPR039417">
    <property type="entry name" value="Peptidase_C1A_papain-like"/>
</dbReference>
<dbReference type="GO" id="GO:0006508">
    <property type="term" value="P:proteolysis"/>
    <property type="evidence" value="ECO:0007669"/>
    <property type="project" value="UniProtKB-KW"/>
</dbReference>
<evidence type="ECO:0000313" key="9">
    <source>
        <dbReference type="Proteomes" id="UP000327044"/>
    </source>
</evidence>
<dbReference type="InParanoid" id="A0A5N4AL71"/>
<dbReference type="InterPro" id="IPR038765">
    <property type="entry name" value="Papain-like_cys_pep_sf"/>
</dbReference>
<proteinExistence type="inferred from homology"/>
<dbReference type="FunFam" id="3.90.70.10:FF:000006">
    <property type="entry name" value="Cathepsin S"/>
    <property type="match status" value="1"/>
</dbReference>
<evidence type="ECO:0000313" key="8">
    <source>
        <dbReference type="EMBL" id="KAB0798067.1"/>
    </source>
</evidence>
<dbReference type="GO" id="GO:0008234">
    <property type="term" value="F:cysteine-type peptidase activity"/>
    <property type="evidence" value="ECO:0007669"/>
    <property type="project" value="UniProtKB-KW"/>
</dbReference>
<evidence type="ECO:0000256" key="2">
    <source>
        <dbReference type="ARBA" id="ARBA00022670"/>
    </source>
</evidence>
<dbReference type="PANTHER" id="PTHR12411">
    <property type="entry name" value="CYSTEINE PROTEASE FAMILY C1-RELATED"/>
    <property type="match status" value="1"/>
</dbReference>
<dbReference type="SUPFAM" id="SSF54001">
    <property type="entry name" value="Cysteine proteinases"/>
    <property type="match status" value="1"/>
</dbReference>
<dbReference type="InterPro" id="IPR013201">
    <property type="entry name" value="Prot_inhib_I29"/>
</dbReference>
<evidence type="ECO:0000256" key="4">
    <source>
        <dbReference type="ARBA" id="ARBA00022807"/>
    </source>
</evidence>
<dbReference type="Gene3D" id="3.90.70.10">
    <property type="entry name" value="Cysteine proteinases"/>
    <property type="match status" value="1"/>
</dbReference>
<dbReference type="SMART" id="SM00645">
    <property type="entry name" value="Pept_C1"/>
    <property type="match status" value="1"/>
</dbReference>
<comment type="similarity">
    <text evidence="1">Belongs to the peptidase C1 family.</text>
</comment>
<dbReference type="SMART" id="SM00848">
    <property type="entry name" value="Inhibitor_I29"/>
    <property type="match status" value="1"/>
</dbReference>
<dbReference type="PRINTS" id="PR00705">
    <property type="entry name" value="PAPAIN"/>
</dbReference>
<dbReference type="CDD" id="cd02248">
    <property type="entry name" value="Peptidase_C1A"/>
    <property type="match status" value="1"/>
</dbReference>
<gene>
    <name evidence="8" type="ORF">PPYR_09060</name>
</gene>
<accession>A0A5N4AL71</accession>
<feature type="chain" id="PRO_5024433103" description="Peptidase C1A papain C-terminal domain-containing protein" evidence="5">
    <location>
        <begin position="19"/>
        <end position="341"/>
    </location>
</feature>
<dbReference type="EMBL" id="VVIM01000006">
    <property type="protein sequence ID" value="KAB0798067.1"/>
    <property type="molecule type" value="Genomic_DNA"/>
</dbReference>
<organism evidence="8 9">
    <name type="scientific">Photinus pyralis</name>
    <name type="common">Common eastern firefly</name>
    <name type="synonym">Lampyris pyralis</name>
    <dbReference type="NCBI Taxonomy" id="7054"/>
    <lineage>
        <taxon>Eukaryota</taxon>
        <taxon>Metazoa</taxon>
        <taxon>Ecdysozoa</taxon>
        <taxon>Arthropoda</taxon>
        <taxon>Hexapoda</taxon>
        <taxon>Insecta</taxon>
        <taxon>Pterygota</taxon>
        <taxon>Neoptera</taxon>
        <taxon>Endopterygota</taxon>
        <taxon>Coleoptera</taxon>
        <taxon>Polyphaga</taxon>
        <taxon>Elateriformia</taxon>
        <taxon>Elateroidea</taxon>
        <taxon>Lampyridae</taxon>
        <taxon>Lampyrinae</taxon>
        <taxon>Photinus</taxon>
    </lineage>
</organism>
<protein>
    <recommendedName>
        <fullName evidence="10">Peptidase C1A papain C-terminal domain-containing protein</fullName>
    </recommendedName>
</protein>
<feature type="domain" description="Peptidase C1A papain C-terminal" evidence="6">
    <location>
        <begin position="126"/>
        <end position="340"/>
    </location>
</feature>
<keyword evidence="2" id="KW-0645">Protease</keyword>